<name>B9L529_THERP</name>
<feature type="region of interest" description="Disordered" evidence="1">
    <location>
        <begin position="1"/>
        <end position="35"/>
    </location>
</feature>
<proteinExistence type="predicted"/>
<organism evidence="2 3">
    <name type="scientific">Thermomicrobium roseum (strain ATCC 27502 / DSM 5159 / P-2)</name>
    <dbReference type="NCBI Taxonomy" id="309801"/>
    <lineage>
        <taxon>Bacteria</taxon>
        <taxon>Pseudomonadati</taxon>
        <taxon>Thermomicrobiota</taxon>
        <taxon>Thermomicrobia</taxon>
        <taxon>Thermomicrobiales</taxon>
        <taxon>Thermomicrobiaceae</taxon>
        <taxon>Thermomicrobium</taxon>
    </lineage>
</organism>
<accession>B9L529</accession>
<dbReference type="KEGG" id="tro:trd_A0893"/>
<reference evidence="2 3" key="1">
    <citation type="journal article" date="2009" name="PLoS ONE">
        <title>Complete genome sequence of the aerobic CO-oxidizing thermophile Thermomicrobium roseum.</title>
        <authorList>
            <person name="Wu D."/>
            <person name="Raymond J."/>
            <person name="Wu M."/>
            <person name="Chatterji S."/>
            <person name="Ren Q."/>
            <person name="Graham J.E."/>
            <person name="Bryant D.A."/>
            <person name="Robb F."/>
            <person name="Colman A."/>
            <person name="Tallon L.J."/>
            <person name="Badger J.H."/>
            <person name="Madupu R."/>
            <person name="Ward N.L."/>
            <person name="Eisen J.A."/>
        </authorList>
    </citation>
    <scope>NUCLEOTIDE SEQUENCE [LARGE SCALE GENOMIC DNA]</scope>
    <source>
        <strain evidence="3">ATCC 27502 / DSM 5159 / P-2</strain>
        <plasmid evidence="2">unnamed</plasmid>
    </source>
</reference>
<evidence type="ECO:0000256" key="1">
    <source>
        <dbReference type="SAM" id="MobiDB-lite"/>
    </source>
</evidence>
<dbReference type="Proteomes" id="UP000000447">
    <property type="component" value="Plasmid unnamed"/>
</dbReference>
<keyword evidence="3" id="KW-1185">Reference proteome</keyword>
<dbReference type="HOGENOM" id="CLU_1937156_0_0_0"/>
<geneLocation type="plasmid" evidence="3">
    <name>Tros</name>
</geneLocation>
<feature type="region of interest" description="Disordered" evidence="1">
    <location>
        <begin position="111"/>
        <end position="130"/>
    </location>
</feature>
<gene>
    <name evidence="2" type="ordered locus">trd_A0893</name>
</gene>
<protein>
    <submittedName>
        <fullName evidence="2">Uncharacterized protein</fullName>
    </submittedName>
</protein>
<dbReference type="AlphaFoldDB" id="B9L529"/>
<evidence type="ECO:0000313" key="3">
    <source>
        <dbReference type="Proteomes" id="UP000000447"/>
    </source>
</evidence>
<keyword evidence="2" id="KW-0614">Plasmid</keyword>
<sequence>MLLPTDWRKYRTSVSEEDEKHGALSPGAKSDPVQRNDLAPQLRLLAGSEGRFTDQLVADELAETIASADLVRGYQPLAARLLLQEQGREVYLPWRGLEPLDDGHAVARSVPAAALSPRAPETSPVGAGRD</sequence>
<dbReference type="EMBL" id="CP001276">
    <property type="protein sequence ID" value="ACM06803.1"/>
    <property type="molecule type" value="Genomic_DNA"/>
</dbReference>
<evidence type="ECO:0000313" key="2">
    <source>
        <dbReference type="EMBL" id="ACM06803.1"/>
    </source>
</evidence>